<evidence type="ECO:0000256" key="2">
    <source>
        <dbReference type="SAM" id="Phobius"/>
    </source>
</evidence>
<dbReference type="PANTHER" id="PTHR33429">
    <property type="entry name" value="OS02G0708000 PROTEIN-RELATED"/>
    <property type="match status" value="1"/>
</dbReference>
<gene>
    <name evidence="4" type="primary">LOC110417973</name>
</gene>
<dbReference type="Proteomes" id="UP000504621">
    <property type="component" value="Unplaced"/>
</dbReference>
<keyword evidence="2" id="KW-0472">Membrane</keyword>
<evidence type="ECO:0000313" key="4">
    <source>
        <dbReference type="RefSeq" id="XP_021286260.1"/>
    </source>
</evidence>
<keyword evidence="3" id="KW-1185">Reference proteome</keyword>
<sequence length="122" mass="12708">MESTISSLPQGQGQQQQQGDIGSSQGAAAASSSSSSSGSIGPFFAVISILTFLAIVSCVVGRICVRRRTAAPVTPLDTIKHGGCLGWLKRKCQHCMAGEVEVGAKVMSFGEETNNHAHHPQV</sequence>
<protein>
    <submittedName>
        <fullName evidence="4">Uncharacterized protein LOC110417973</fullName>
    </submittedName>
</protein>
<keyword evidence="2" id="KW-0812">Transmembrane</keyword>
<dbReference type="GeneID" id="110417973"/>
<feature type="transmembrane region" description="Helical" evidence="2">
    <location>
        <begin position="40"/>
        <end position="60"/>
    </location>
</feature>
<proteinExistence type="predicted"/>
<organism evidence="3 4">
    <name type="scientific">Herrania umbratica</name>
    <dbReference type="NCBI Taxonomy" id="108875"/>
    <lineage>
        <taxon>Eukaryota</taxon>
        <taxon>Viridiplantae</taxon>
        <taxon>Streptophyta</taxon>
        <taxon>Embryophyta</taxon>
        <taxon>Tracheophyta</taxon>
        <taxon>Spermatophyta</taxon>
        <taxon>Magnoliopsida</taxon>
        <taxon>eudicotyledons</taxon>
        <taxon>Gunneridae</taxon>
        <taxon>Pentapetalae</taxon>
        <taxon>rosids</taxon>
        <taxon>malvids</taxon>
        <taxon>Malvales</taxon>
        <taxon>Malvaceae</taxon>
        <taxon>Byttnerioideae</taxon>
        <taxon>Herrania</taxon>
    </lineage>
</organism>
<feature type="region of interest" description="Disordered" evidence="1">
    <location>
        <begin position="1"/>
        <end position="38"/>
    </location>
</feature>
<evidence type="ECO:0000313" key="3">
    <source>
        <dbReference type="Proteomes" id="UP000504621"/>
    </source>
</evidence>
<accession>A0A6J1AHE4</accession>
<name>A0A6J1AHE4_9ROSI</name>
<feature type="compositionally biased region" description="Low complexity" evidence="1">
    <location>
        <begin position="10"/>
        <end position="38"/>
    </location>
</feature>
<dbReference type="RefSeq" id="XP_021286260.1">
    <property type="nucleotide sequence ID" value="XM_021430585.1"/>
</dbReference>
<dbReference type="PANTHER" id="PTHR33429:SF23">
    <property type="entry name" value="OS02G0709350 PROTEIN"/>
    <property type="match status" value="1"/>
</dbReference>
<dbReference type="OrthoDB" id="1738567at2759"/>
<dbReference type="AlphaFoldDB" id="A0A6J1AHE4"/>
<evidence type="ECO:0000256" key="1">
    <source>
        <dbReference type="SAM" id="MobiDB-lite"/>
    </source>
</evidence>
<reference evidence="4" key="1">
    <citation type="submission" date="2025-08" db="UniProtKB">
        <authorList>
            <consortium name="RefSeq"/>
        </authorList>
    </citation>
    <scope>IDENTIFICATION</scope>
    <source>
        <tissue evidence="4">Leaf</tissue>
    </source>
</reference>
<keyword evidence="2" id="KW-1133">Transmembrane helix</keyword>